<feature type="transmembrane region" description="Helical" evidence="12">
    <location>
        <begin position="266"/>
        <end position="283"/>
    </location>
</feature>
<feature type="transmembrane region" description="Helical" evidence="12">
    <location>
        <begin position="84"/>
        <end position="107"/>
    </location>
</feature>
<dbReference type="PANTHER" id="PTHR46157:SF4">
    <property type="entry name" value="K(+) EFFLUX ANTIPORTER 3, CHLOROPLASTIC"/>
    <property type="match status" value="1"/>
</dbReference>
<feature type="compositionally biased region" description="Low complexity" evidence="11">
    <location>
        <begin position="615"/>
        <end position="625"/>
    </location>
</feature>
<comment type="subcellular location">
    <subcellularLocation>
        <location evidence="1">Membrane</location>
        <topology evidence="1">Multi-pass membrane protein</topology>
    </subcellularLocation>
</comment>
<evidence type="ECO:0000256" key="4">
    <source>
        <dbReference type="ARBA" id="ARBA00022449"/>
    </source>
</evidence>
<evidence type="ECO:0000256" key="6">
    <source>
        <dbReference type="ARBA" id="ARBA00022692"/>
    </source>
</evidence>
<evidence type="ECO:0000256" key="5">
    <source>
        <dbReference type="ARBA" id="ARBA00022538"/>
    </source>
</evidence>
<reference evidence="14 15" key="1">
    <citation type="submission" date="2023-04" db="EMBL/GenBank/DDBJ databases">
        <title>A long-awaited taxogenomic arrangement of the family Halomonadaceae.</title>
        <authorList>
            <person name="De La Haba R."/>
            <person name="Chuvochina M."/>
            <person name="Wittouck S."/>
            <person name="Arahal D.R."/>
            <person name="Sanchez-Porro C."/>
            <person name="Hugenholtz P."/>
            <person name="Ventosa A."/>
        </authorList>
    </citation>
    <scope>NUCLEOTIDE SEQUENCE [LARGE SCALE GENOMIC DNA]</scope>
    <source>
        <strain evidence="14 15">DSM 22428</strain>
    </source>
</reference>
<keyword evidence="8 12" id="KW-1133">Transmembrane helix</keyword>
<feature type="transmembrane region" description="Helical" evidence="12">
    <location>
        <begin position="212"/>
        <end position="230"/>
    </location>
</feature>
<dbReference type="Pfam" id="PF02254">
    <property type="entry name" value="TrkA_N"/>
    <property type="match status" value="1"/>
</dbReference>
<protein>
    <submittedName>
        <fullName evidence="14">Monovalent cation:proton antiporter-2 (CPA2) family protein</fullName>
    </submittedName>
</protein>
<keyword evidence="7" id="KW-0630">Potassium</keyword>
<feature type="transmembrane region" description="Helical" evidence="12">
    <location>
        <begin position="145"/>
        <end position="167"/>
    </location>
</feature>
<dbReference type="Proteomes" id="UP001269375">
    <property type="component" value="Unassembled WGS sequence"/>
</dbReference>
<sequence length="625" mass="68445">MPFLVESALLLGAAIIAVPIFQRLGLGSILGYLFVGVLFGPSLLKVFSEPDAVLHFAEFGVVMLLFVIGLELEPKRLWRMRARLLGLGSAQMVLSGLGLAVIGWMLGLPTGSALLLGFILALSSTAFALQVLNEHRHLTTAHGQSAFSMLLFQDLAVIPLLAVLPLFAGGNLGSASDIVFGLLKSLGTVAGAIVIGRMIFPRVLRLVARSELHEVFTAAALFMVLAMALIMQWAGLSMALGAFLAGVLLADTVYRHELEANIEPFKGILLGLFFMGVGMSINLELVWQNLLLVIGITAVLLFVKIAVLALIGFATKTPRHEIPALAAILSQGGEFDFVLLTAGVTVGVFSQNVASLCIAAVTFSMALTPFLYRFALNWGHRLSTTRSFDQEAIDDTPPVLIAGLGRFGQMIARVLKLQGINFVALDPNIKQVEFIRKFGSRIYYADATRPELLRAAGADNAKVLVIAVDDPEAALTIARLARQHFPHLTVYARARNRHHAWQLMELGVEHLVRETFDSSMEMSIDLLKGLGYPSSTASEAVRTFREFDNELFWSSYKHRNDNDALLESDRLAIEELYELFRKGQDNVEEQREKKEASIKKAARQGVKRSKRTQTDETTSSQESEQ</sequence>
<evidence type="ECO:0000256" key="12">
    <source>
        <dbReference type="SAM" id="Phobius"/>
    </source>
</evidence>
<accession>A0ABU1GWV6</accession>
<evidence type="ECO:0000256" key="3">
    <source>
        <dbReference type="ARBA" id="ARBA00022448"/>
    </source>
</evidence>
<feature type="transmembrane region" description="Helical" evidence="12">
    <location>
        <begin position="289"/>
        <end position="313"/>
    </location>
</feature>
<keyword evidence="3" id="KW-0813">Transport</keyword>
<comment type="caution">
    <text evidence="14">The sequence shown here is derived from an EMBL/GenBank/DDBJ whole genome shotgun (WGS) entry which is preliminary data.</text>
</comment>
<feature type="region of interest" description="Disordered" evidence="11">
    <location>
        <begin position="584"/>
        <end position="625"/>
    </location>
</feature>
<dbReference type="Gene3D" id="3.40.50.720">
    <property type="entry name" value="NAD(P)-binding Rossmann-like Domain"/>
    <property type="match status" value="1"/>
</dbReference>
<feature type="compositionally biased region" description="Basic residues" evidence="11">
    <location>
        <begin position="600"/>
        <end position="611"/>
    </location>
</feature>
<evidence type="ECO:0000256" key="1">
    <source>
        <dbReference type="ARBA" id="ARBA00004141"/>
    </source>
</evidence>
<feature type="transmembrane region" description="Helical" evidence="12">
    <location>
        <begin position="113"/>
        <end position="133"/>
    </location>
</feature>
<feature type="compositionally biased region" description="Basic and acidic residues" evidence="11">
    <location>
        <begin position="584"/>
        <end position="598"/>
    </location>
</feature>
<dbReference type="NCBIfam" id="TIGR00932">
    <property type="entry name" value="2a37"/>
    <property type="match status" value="1"/>
</dbReference>
<keyword evidence="15" id="KW-1185">Reference proteome</keyword>
<evidence type="ECO:0000259" key="13">
    <source>
        <dbReference type="PROSITE" id="PS51201"/>
    </source>
</evidence>
<dbReference type="InterPro" id="IPR036291">
    <property type="entry name" value="NAD(P)-bd_dom_sf"/>
</dbReference>
<keyword evidence="10 12" id="KW-0472">Membrane</keyword>
<feature type="transmembrane region" description="Helical" evidence="12">
    <location>
        <begin position="6"/>
        <end position="22"/>
    </location>
</feature>
<evidence type="ECO:0000313" key="14">
    <source>
        <dbReference type="EMBL" id="MDR5896031.1"/>
    </source>
</evidence>
<dbReference type="InterPro" id="IPR006153">
    <property type="entry name" value="Cation/H_exchanger_TM"/>
</dbReference>
<evidence type="ECO:0000256" key="11">
    <source>
        <dbReference type="SAM" id="MobiDB-lite"/>
    </source>
</evidence>
<feature type="transmembrane region" description="Helical" evidence="12">
    <location>
        <begin position="53"/>
        <end position="72"/>
    </location>
</feature>
<evidence type="ECO:0000313" key="15">
    <source>
        <dbReference type="Proteomes" id="UP001269375"/>
    </source>
</evidence>
<keyword evidence="6 12" id="KW-0812">Transmembrane</keyword>
<evidence type="ECO:0000256" key="10">
    <source>
        <dbReference type="ARBA" id="ARBA00023136"/>
    </source>
</evidence>
<dbReference type="InterPro" id="IPR038770">
    <property type="entry name" value="Na+/solute_symporter_sf"/>
</dbReference>
<dbReference type="PANTHER" id="PTHR46157">
    <property type="entry name" value="K(+) EFFLUX ANTIPORTER 3, CHLOROPLASTIC"/>
    <property type="match status" value="1"/>
</dbReference>
<dbReference type="PROSITE" id="PS51201">
    <property type="entry name" value="RCK_N"/>
    <property type="match status" value="1"/>
</dbReference>
<keyword evidence="5" id="KW-0633">Potassium transport</keyword>
<gene>
    <name evidence="14" type="ORF">QC825_08115</name>
</gene>
<evidence type="ECO:0000256" key="2">
    <source>
        <dbReference type="ARBA" id="ARBA00005551"/>
    </source>
</evidence>
<dbReference type="InterPro" id="IPR003148">
    <property type="entry name" value="RCK_N"/>
</dbReference>
<feature type="transmembrane region" description="Helical" evidence="12">
    <location>
        <begin position="179"/>
        <end position="200"/>
    </location>
</feature>
<dbReference type="SUPFAM" id="SSF51735">
    <property type="entry name" value="NAD(P)-binding Rossmann-fold domains"/>
    <property type="match status" value="1"/>
</dbReference>
<organism evidence="14 15">
    <name type="scientific">Larsenimonas suaedae</name>
    <dbReference type="NCBI Taxonomy" id="1851019"/>
    <lineage>
        <taxon>Bacteria</taxon>
        <taxon>Pseudomonadati</taxon>
        <taxon>Pseudomonadota</taxon>
        <taxon>Gammaproteobacteria</taxon>
        <taxon>Oceanospirillales</taxon>
        <taxon>Halomonadaceae</taxon>
        <taxon>Larsenimonas</taxon>
    </lineage>
</organism>
<feature type="transmembrane region" description="Helical" evidence="12">
    <location>
        <begin position="353"/>
        <end position="372"/>
    </location>
</feature>
<keyword evidence="4" id="KW-0050">Antiport</keyword>
<name>A0ABU1GWV6_9GAMM</name>
<feature type="transmembrane region" description="Helical" evidence="12">
    <location>
        <begin position="325"/>
        <end position="347"/>
    </location>
</feature>
<dbReference type="Pfam" id="PF00999">
    <property type="entry name" value="Na_H_Exchanger"/>
    <property type="match status" value="1"/>
</dbReference>
<dbReference type="EMBL" id="JARWAO010000003">
    <property type="protein sequence ID" value="MDR5896031.1"/>
    <property type="molecule type" value="Genomic_DNA"/>
</dbReference>
<evidence type="ECO:0000256" key="7">
    <source>
        <dbReference type="ARBA" id="ARBA00022958"/>
    </source>
</evidence>
<feature type="domain" description="RCK N-terminal" evidence="13">
    <location>
        <begin position="396"/>
        <end position="512"/>
    </location>
</feature>
<comment type="similarity">
    <text evidence="2">Belongs to the monovalent cation:proton antiporter 2 (CPA2) transporter (TC 2.A.37) family.</text>
</comment>
<dbReference type="Gene3D" id="1.20.1530.20">
    <property type="match status" value="1"/>
</dbReference>
<evidence type="ECO:0000256" key="9">
    <source>
        <dbReference type="ARBA" id="ARBA00023065"/>
    </source>
</evidence>
<dbReference type="InterPro" id="IPR004771">
    <property type="entry name" value="K/H_exchanger"/>
</dbReference>
<proteinExistence type="inferred from homology"/>
<keyword evidence="9" id="KW-0406">Ion transport</keyword>
<evidence type="ECO:0000256" key="8">
    <source>
        <dbReference type="ARBA" id="ARBA00022989"/>
    </source>
</evidence>
<dbReference type="RefSeq" id="WP_251589975.1">
    <property type="nucleotide sequence ID" value="NZ_JAMLJI010000001.1"/>
</dbReference>